<gene>
    <name evidence="5" type="ORF">ZIOFF_028147</name>
</gene>
<dbReference type="InterPro" id="IPR046848">
    <property type="entry name" value="E_motif"/>
</dbReference>
<dbReference type="PANTHER" id="PTHR47926:SF400">
    <property type="entry name" value="PENTACOTRIPEPTIDE-REPEAT REGION OF PRORP DOMAIN-CONTAINING PROTEIN"/>
    <property type="match status" value="1"/>
</dbReference>
<evidence type="ECO:0000256" key="1">
    <source>
        <dbReference type="ARBA" id="ARBA00022737"/>
    </source>
</evidence>
<dbReference type="GO" id="GO:0008270">
    <property type="term" value="F:zinc ion binding"/>
    <property type="evidence" value="ECO:0007669"/>
    <property type="project" value="InterPro"/>
</dbReference>
<evidence type="ECO:0000256" key="2">
    <source>
        <dbReference type="PROSITE-ProRule" id="PRU00708"/>
    </source>
</evidence>
<organism evidence="5 6">
    <name type="scientific">Zingiber officinale</name>
    <name type="common">Ginger</name>
    <name type="synonym">Amomum zingiber</name>
    <dbReference type="NCBI Taxonomy" id="94328"/>
    <lineage>
        <taxon>Eukaryota</taxon>
        <taxon>Viridiplantae</taxon>
        <taxon>Streptophyta</taxon>
        <taxon>Embryophyta</taxon>
        <taxon>Tracheophyta</taxon>
        <taxon>Spermatophyta</taxon>
        <taxon>Magnoliopsida</taxon>
        <taxon>Liliopsida</taxon>
        <taxon>Zingiberales</taxon>
        <taxon>Zingiberaceae</taxon>
        <taxon>Zingiber</taxon>
    </lineage>
</organism>
<dbReference type="NCBIfam" id="TIGR00756">
    <property type="entry name" value="PPR"/>
    <property type="match status" value="2"/>
</dbReference>
<dbReference type="Pfam" id="PF01535">
    <property type="entry name" value="PPR"/>
    <property type="match status" value="2"/>
</dbReference>
<comment type="caution">
    <text evidence="5">The sequence shown here is derived from an EMBL/GenBank/DDBJ whole genome shotgun (WGS) entry which is preliminary data.</text>
</comment>
<dbReference type="Gene3D" id="1.25.40.10">
    <property type="entry name" value="Tetratricopeptide repeat domain"/>
    <property type="match status" value="2"/>
</dbReference>
<feature type="compositionally biased region" description="Pro residues" evidence="3">
    <location>
        <begin position="1"/>
        <end position="10"/>
    </location>
</feature>
<dbReference type="PANTHER" id="PTHR47926">
    <property type="entry name" value="PENTATRICOPEPTIDE REPEAT-CONTAINING PROTEIN"/>
    <property type="match status" value="1"/>
</dbReference>
<dbReference type="PROSITE" id="PS51375">
    <property type="entry name" value="PPR"/>
    <property type="match status" value="1"/>
</dbReference>
<evidence type="ECO:0000259" key="4">
    <source>
        <dbReference type="Pfam" id="PF14432"/>
    </source>
</evidence>
<feature type="region of interest" description="Disordered" evidence="3">
    <location>
        <begin position="1"/>
        <end position="41"/>
    </location>
</feature>
<dbReference type="Proteomes" id="UP000734854">
    <property type="component" value="Unassembled WGS sequence"/>
</dbReference>
<feature type="repeat" description="PPR" evidence="2">
    <location>
        <begin position="293"/>
        <end position="327"/>
    </location>
</feature>
<dbReference type="Pfam" id="PF14432">
    <property type="entry name" value="DYW_deaminase"/>
    <property type="match status" value="1"/>
</dbReference>
<dbReference type="InterPro" id="IPR046960">
    <property type="entry name" value="PPR_At4g14850-like_plant"/>
</dbReference>
<feature type="domain" description="DYW" evidence="4">
    <location>
        <begin position="508"/>
        <end position="600"/>
    </location>
</feature>
<dbReference type="InterPro" id="IPR002885">
    <property type="entry name" value="PPR_rpt"/>
</dbReference>
<feature type="compositionally biased region" description="Polar residues" evidence="3">
    <location>
        <begin position="13"/>
        <end position="28"/>
    </location>
</feature>
<protein>
    <recommendedName>
        <fullName evidence="4">DYW domain-containing protein</fullName>
    </recommendedName>
</protein>
<dbReference type="InterPro" id="IPR011990">
    <property type="entry name" value="TPR-like_helical_dom_sf"/>
</dbReference>
<dbReference type="InterPro" id="IPR032867">
    <property type="entry name" value="DYW_dom"/>
</dbReference>
<dbReference type="GO" id="GO:0003723">
    <property type="term" value="F:RNA binding"/>
    <property type="evidence" value="ECO:0007669"/>
    <property type="project" value="InterPro"/>
</dbReference>
<dbReference type="InterPro" id="IPR046849">
    <property type="entry name" value="E2_motif"/>
</dbReference>
<evidence type="ECO:0000313" key="6">
    <source>
        <dbReference type="Proteomes" id="UP000734854"/>
    </source>
</evidence>
<dbReference type="FunFam" id="1.25.40.10:FF:000184">
    <property type="entry name" value="Pentatricopeptide repeat-containing protein, chloroplastic"/>
    <property type="match status" value="1"/>
</dbReference>
<dbReference type="Pfam" id="PF20431">
    <property type="entry name" value="E_motif"/>
    <property type="match status" value="1"/>
</dbReference>
<dbReference type="EMBL" id="JACMSC010000008">
    <property type="protein sequence ID" value="KAG6510138.1"/>
    <property type="molecule type" value="Genomic_DNA"/>
</dbReference>
<name>A0A8J5GMN5_ZINOF</name>
<dbReference type="Pfam" id="PF20430">
    <property type="entry name" value="Eplus_motif"/>
    <property type="match status" value="1"/>
</dbReference>
<dbReference type="AlphaFoldDB" id="A0A8J5GMN5"/>
<sequence>MPSPPVPKPPRNGSLSSSSPLANATPTSIRRPLSPSADPHSPLLSAGSRAPLLCIVPLICHRRSCIVVISLCSEAPSLLGLNEHVCLFDIHSMLGCYTIEDLYALDPWIDLLILCVMHHDCMLRDCFTYVLFVLSAGHLQAIGDDDYCGYFIDLNLCRVYFVTLKFLRFLNFCDLISLYKTARRIMLIRDAYSWNSLLATHVLTGLGSGLLVSCRSHRYEGKFMQDNFTFPFVLKACAQLAAVAEGMQIHGHVAKLGFERDLYAQNSLLIFYGKCGRIELARKMFDEMELGRNEWTYSVVISGLAMHSEGHKALQVFEEMLSAGHVPDEAIYVGVLSACSHAALLDEGLLYLDRMRFEHGIPPNPQHYGCIVDLMARAGKLREAHELIHSASIAHAESAWRCLLSACKIHGDLNLAECAVRKLKDLGACNTGDYIIASSMYAKAQKWSEAALCRKEMADFGLLQVPGQSKVEVKGKLHSFVSHDRSHPESDEIYEMLHRVEWQLRAEGYVPDTSEVVMDLNEEEKRRAVAAHSQKLAIAFALAKTGKRRAIRIVTNLRMSKDCHAYSALVSRIFEREINIRDRNRFHRFRRGLCACGGRW</sequence>
<keyword evidence="1" id="KW-0677">Repeat</keyword>
<accession>A0A8J5GMN5</accession>
<proteinExistence type="predicted"/>
<evidence type="ECO:0000313" key="5">
    <source>
        <dbReference type="EMBL" id="KAG6510138.1"/>
    </source>
</evidence>
<keyword evidence="6" id="KW-1185">Reference proteome</keyword>
<reference evidence="5 6" key="1">
    <citation type="submission" date="2020-08" db="EMBL/GenBank/DDBJ databases">
        <title>Plant Genome Project.</title>
        <authorList>
            <person name="Zhang R.-G."/>
        </authorList>
    </citation>
    <scope>NUCLEOTIDE SEQUENCE [LARGE SCALE GENOMIC DNA]</scope>
    <source>
        <tissue evidence="5">Rhizome</tissue>
    </source>
</reference>
<evidence type="ECO:0000256" key="3">
    <source>
        <dbReference type="SAM" id="MobiDB-lite"/>
    </source>
</evidence>
<dbReference type="GO" id="GO:0009451">
    <property type="term" value="P:RNA modification"/>
    <property type="evidence" value="ECO:0007669"/>
    <property type="project" value="InterPro"/>
</dbReference>